<evidence type="ECO:0000259" key="8">
    <source>
        <dbReference type="Pfam" id="PF04542"/>
    </source>
</evidence>
<dbReference type="SUPFAM" id="SSF88946">
    <property type="entry name" value="Sigma2 domain of RNA polymerase sigma factors"/>
    <property type="match status" value="1"/>
</dbReference>
<name>A0A1F5PHH8_9BACT</name>
<organism evidence="10 11">
    <name type="scientific">Candidatus Doudnabacteria bacterium RIFCSPHIGHO2_01_FULL_50_11</name>
    <dbReference type="NCBI Taxonomy" id="1817828"/>
    <lineage>
        <taxon>Bacteria</taxon>
        <taxon>Candidatus Doudnaibacteriota</taxon>
    </lineage>
</organism>
<dbReference type="InterPro" id="IPR014284">
    <property type="entry name" value="RNA_pol_sigma-70_dom"/>
</dbReference>
<evidence type="ECO:0000256" key="6">
    <source>
        <dbReference type="RuleBase" id="RU000716"/>
    </source>
</evidence>
<proteinExistence type="inferred from homology"/>
<keyword evidence="7" id="KW-0472">Membrane</keyword>
<sequence length="190" mass="22054">MDLKEKSIIERCQRGELIAFTEFYDGYVDRIYRYHFYRTRHQQLAEDLTQTTFLKALDAIASYDETKGALGPWLYRIARNSLFDHWRTAKETVDLRAAEHAASPQNIEREVQAKLSMEEVSRVIKQLPEDTRDLVLLRLWDGLSYSEIAQMLGRSEGSAKMAFGRAIKKIQTQLVSMVSIFLATIYVYGF</sequence>
<keyword evidence="3 6" id="KW-0731">Sigma factor</keyword>
<dbReference type="InterPro" id="IPR000838">
    <property type="entry name" value="RNA_pol_sigma70_ECF_CS"/>
</dbReference>
<dbReference type="Gene3D" id="1.10.1740.10">
    <property type="match status" value="1"/>
</dbReference>
<dbReference type="PANTHER" id="PTHR43133:SF52">
    <property type="entry name" value="ECF RNA POLYMERASE SIGMA FACTOR SIGL"/>
    <property type="match status" value="1"/>
</dbReference>
<dbReference type="InterPro" id="IPR013325">
    <property type="entry name" value="RNA_pol_sigma_r2"/>
</dbReference>
<comment type="caution">
    <text evidence="10">The sequence shown here is derived from an EMBL/GenBank/DDBJ whole genome shotgun (WGS) entry which is preliminary data.</text>
</comment>
<keyword evidence="2 6" id="KW-0805">Transcription regulation</keyword>
<dbReference type="InterPro" id="IPR007627">
    <property type="entry name" value="RNA_pol_sigma70_r2"/>
</dbReference>
<feature type="domain" description="RNA polymerase sigma factor 70 region 4 type 2" evidence="9">
    <location>
        <begin position="118"/>
        <end position="170"/>
    </location>
</feature>
<dbReference type="GO" id="GO:0006352">
    <property type="term" value="P:DNA-templated transcription initiation"/>
    <property type="evidence" value="ECO:0007669"/>
    <property type="project" value="InterPro"/>
</dbReference>
<comment type="similarity">
    <text evidence="1 6">Belongs to the sigma-70 factor family. ECF subfamily.</text>
</comment>
<dbReference type="CDD" id="cd06171">
    <property type="entry name" value="Sigma70_r4"/>
    <property type="match status" value="1"/>
</dbReference>
<dbReference type="AlphaFoldDB" id="A0A1F5PHH8"/>
<dbReference type="SUPFAM" id="SSF88659">
    <property type="entry name" value="Sigma3 and sigma4 domains of RNA polymerase sigma factors"/>
    <property type="match status" value="1"/>
</dbReference>
<evidence type="ECO:0000259" key="9">
    <source>
        <dbReference type="Pfam" id="PF08281"/>
    </source>
</evidence>
<reference evidence="10 11" key="1">
    <citation type="journal article" date="2016" name="Nat. Commun.">
        <title>Thousands of microbial genomes shed light on interconnected biogeochemical processes in an aquifer system.</title>
        <authorList>
            <person name="Anantharaman K."/>
            <person name="Brown C.T."/>
            <person name="Hug L.A."/>
            <person name="Sharon I."/>
            <person name="Castelle C.J."/>
            <person name="Probst A.J."/>
            <person name="Thomas B.C."/>
            <person name="Singh A."/>
            <person name="Wilkins M.J."/>
            <person name="Karaoz U."/>
            <person name="Brodie E.L."/>
            <person name="Williams K.H."/>
            <person name="Hubbard S.S."/>
            <person name="Banfield J.F."/>
        </authorList>
    </citation>
    <scope>NUCLEOTIDE SEQUENCE [LARGE SCALE GENOMIC DNA]</scope>
</reference>
<gene>
    <name evidence="10" type="ORF">A2722_02020</name>
</gene>
<keyword evidence="5 6" id="KW-0804">Transcription</keyword>
<dbReference type="EMBL" id="MFEO01000022">
    <property type="protein sequence ID" value="OGE89378.1"/>
    <property type="molecule type" value="Genomic_DNA"/>
</dbReference>
<protein>
    <recommendedName>
        <fullName evidence="6">RNA polymerase sigma factor</fullName>
    </recommendedName>
</protein>
<dbReference type="NCBIfam" id="TIGR02937">
    <property type="entry name" value="sigma70-ECF"/>
    <property type="match status" value="1"/>
</dbReference>
<dbReference type="GO" id="GO:0016987">
    <property type="term" value="F:sigma factor activity"/>
    <property type="evidence" value="ECO:0007669"/>
    <property type="project" value="UniProtKB-KW"/>
</dbReference>
<keyword evidence="7" id="KW-0812">Transmembrane</keyword>
<dbReference type="InterPro" id="IPR039425">
    <property type="entry name" value="RNA_pol_sigma-70-like"/>
</dbReference>
<dbReference type="Proteomes" id="UP000178377">
    <property type="component" value="Unassembled WGS sequence"/>
</dbReference>
<dbReference type="PANTHER" id="PTHR43133">
    <property type="entry name" value="RNA POLYMERASE ECF-TYPE SIGMA FACTO"/>
    <property type="match status" value="1"/>
</dbReference>
<evidence type="ECO:0000313" key="10">
    <source>
        <dbReference type="EMBL" id="OGE89378.1"/>
    </source>
</evidence>
<feature type="domain" description="RNA polymerase sigma-70 region 2" evidence="8">
    <location>
        <begin position="24"/>
        <end position="90"/>
    </location>
</feature>
<evidence type="ECO:0000313" key="11">
    <source>
        <dbReference type="Proteomes" id="UP000178377"/>
    </source>
</evidence>
<dbReference type="InterPro" id="IPR013249">
    <property type="entry name" value="RNA_pol_sigma70_r4_t2"/>
</dbReference>
<feature type="transmembrane region" description="Helical" evidence="7">
    <location>
        <begin position="170"/>
        <end position="189"/>
    </location>
</feature>
<dbReference type="Pfam" id="PF04542">
    <property type="entry name" value="Sigma70_r2"/>
    <property type="match status" value="1"/>
</dbReference>
<evidence type="ECO:0000256" key="2">
    <source>
        <dbReference type="ARBA" id="ARBA00023015"/>
    </source>
</evidence>
<evidence type="ECO:0000256" key="3">
    <source>
        <dbReference type="ARBA" id="ARBA00023082"/>
    </source>
</evidence>
<dbReference type="GO" id="GO:0003677">
    <property type="term" value="F:DNA binding"/>
    <property type="evidence" value="ECO:0007669"/>
    <property type="project" value="UniProtKB-KW"/>
</dbReference>
<keyword evidence="7" id="KW-1133">Transmembrane helix</keyword>
<evidence type="ECO:0000256" key="1">
    <source>
        <dbReference type="ARBA" id="ARBA00010641"/>
    </source>
</evidence>
<evidence type="ECO:0000256" key="5">
    <source>
        <dbReference type="ARBA" id="ARBA00023163"/>
    </source>
</evidence>
<dbReference type="STRING" id="1817828.A2722_02020"/>
<dbReference type="InterPro" id="IPR036388">
    <property type="entry name" value="WH-like_DNA-bd_sf"/>
</dbReference>
<dbReference type="PROSITE" id="PS01063">
    <property type="entry name" value="SIGMA70_ECF"/>
    <property type="match status" value="1"/>
</dbReference>
<dbReference type="InterPro" id="IPR013324">
    <property type="entry name" value="RNA_pol_sigma_r3/r4-like"/>
</dbReference>
<dbReference type="Pfam" id="PF08281">
    <property type="entry name" value="Sigma70_r4_2"/>
    <property type="match status" value="1"/>
</dbReference>
<dbReference type="Gene3D" id="1.10.10.10">
    <property type="entry name" value="Winged helix-like DNA-binding domain superfamily/Winged helix DNA-binding domain"/>
    <property type="match status" value="1"/>
</dbReference>
<keyword evidence="4 6" id="KW-0238">DNA-binding</keyword>
<evidence type="ECO:0000256" key="4">
    <source>
        <dbReference type="ARBA" id="ARBA00023125"/>
    </source>
</evidence>
<evidence type="ECO:0000256" key="7">
    <source>
        <dbReference type="SAM" id="Phobius"/>
    </source>
</evidence>
<accession>A0A1F5PHH8</accession>